<reference evidence="1" key="1">
    <citation type="journal article" date="2014" name="Int. J. Syst. Evol. Microbiol.">
        <title>Complete genome sequence of Corynebacterium casei LMG S-19264T (=DSM 44701T), isolated from a smear-ripened cheese.</title>
        <authorList>
            <consortium name="US DOE Joint Genome Institute (JGI-PGF)"/>
            <person name="Walter F."/>
            <person name="Albersmeier A."/>
            <person name="Kalinowski J."/>
            <person name="Ruckert C."/>
        </authorList>
    </citation>
    <scope>NUCLEOTIDE SEQUENCE</scope>
    <source>
        <strain evidence="1">CGMCC 1.7086</strain>
    </source>
</reference>
<dbReference type="Proteomes" id="UP000606935">
    <property type="component" value="Unassembled WGS sequence"/>
</dbReference>
<keyword evidence="2" id="KW-1185">Reference proteome</keyword>
<accession>A0A917Z1Z6</accession>
<organism evidence="1 2">
    <name type="scientific">Bowmanella pacifica</name>
    <dbReference type="NCBI Taxonomy" id="502051"/>
    <lineage>
        <taxon>Bacteria</taxon>
        <taxon>Pseudomonadati</taxon>
        <taxon>Pseudomonadota</taxon>
        <taxon>Gammaproteobacteria</taxon>
        <taxon>Alteromonadales</taxon>
        <taxon>Alteromonadaceae</taxon>
        <taxon>Bowmanella</taxon>
    </lineage>
</organism>
<protein>
    <submittedName>
        <fullName evidence="1">Uncharacterized protein</fullName>
    </submittedName>
</protein>
<reference evidence="1" key="2">
    <citation type="submission" date="2020-09" db="EMBL/GenBank/DDBJ databases">
        <authorList>
            <person name="Sun Q."/>
            <person name="Zhou Y."/>
        </authorList>
    </citation>
    <scope>NUCLEOTIDE SEQUENCE</scope>
    <source>
        <strain evidence="1">CGMCC 1.7086</strain>
    </source>
</reference>
<gene>
    <name evidence="1" type="ORF">GCM10010982_31170</name>
</gene>
<name>A0A917Z1Z6_9ALTE</name>
<comment type="caution">
    <text evidence="1">The sequence shown here is derived from an EMBL/GenBank/DDBJ whole genome shotgun (WGS) entry which is preliminary data.</text>
</comment>
<sequence length="69" mass="7703">MLASRALRINRLGSANGIRYFVIRVKKNASNEAFNDLKLVYPGSPQVILVRMFNLYPDQIAGLELGIPV</sequence>
<dbReference type="EMBL" id="BMLS01000005">
    <property type="protein sequence ID" value="GGO72617.1"/>
    <property type="molecule type" value="Genomic_DNA"/>
</dbReference>
<evidence type="ECO:0000313" key="1">
    <source>
        <dbReference type="EMBL" id="GGO72617.1"/>
    </source>
</evidence>
<evidence type="ECO:0000313" key="2">
    <source>
        <dbReference type="Proteomes" id="UP000606935"/>
    </source>
</evidence>
<proteinExistence type="predicted"/>
<dbReference type="AlphaFoldDB" id="A0A917Z1Z6"/>